<keyword evidence="2" id="KW-1185">Reference proteome</keyword>
<evidence type="ECO:0000313" key="2">
    <source>
        <dbReference type="Proteomes" id="UP000032142"/>
    </source>
</evidence>
<reference evidence="2" key="1">
    <citation type="submission" date="2014-09" db="EMBL/GenBank/DDBJ databases">
        <authorList>
            <person name="Mudge J."/>
            <person name="Ramaraj T."/>
            <person name="Lindquist I.E."/>
            <person name="Bharti A.K."/>
            <person name="Sundararajan A."/>
            <person name="Cameron C.T."/>
            <person name="Woodward J.E."/>
            <person name="May G.D."/>
            <person name="Brubaker C."/>
            <person name="Broadhvest J."/>
            <person name="Wilkins T.A."/>
        </authorList>
    </citation>
    <scope>NUCLEOTIDE SEQUENCE</scope>
    <source>
        <strain evidence="2">cv. AKA8401</strain>
    </source>
</reference>
<organism evidence="1 2">
    <name type="scientific">Gossypium arboreum</name>
    <name type="common">Tree cotton</name>
    <name type="synonym">Gossypium nanking</name>
    <dbReference type="NCBI Taxonomy" id="29729"/>
    <lineage>
        <taxon>Eukaryota</taxon>
        <taxon>Viridiplantae</taxon>
        <taxon>Streptophyta</taxon>
        <taxon>Embryophyta</taxon>
        <taxon>Tracheophyta</taxon>
        <taxon>Spermatophyta</taxon>
        <taxon>Magnoliopsida</taxon>
        <taxon>eudicotyledons</taxon>
        <taxon>Gunneridae</taxon>
        <taxon>Pentapetalae</taxon>
        <taxon>rosids</taxon>
        <taxon>malvids</taxon>
        <taxon>Malvales</taxon>
        <taxon>Malvaceae</taxon>
        <taxon>Malvoideae</taxon>
        <taxon>Gossypium</taxon>
    </lineage>
</organism>
<protein>
    <submittedName>
        <fullName evidence="1">Uncharacterized protein</fullName>
    </submittedName>
</protein>
<name>A0A0B0PB84_GOSAR</name>
<dbReference type="Proteomes" id="UP000032142">
    <property type="component" value="Unassembled WGS sequence"/>
</dbReference>
<dbReference type="AlphaFoldDB" id="A0A0B0PB84"/>
<evidence type="ECO:0000313" key="1">
    <source>
        <dbReference type="EMBL" id="KHG20551.1"/>
    </source>
</evidence>
<proteinExistence type="predicted"/>
<sequence>MPPPSSSYCSRFYFSALQNRNSLNFILF</sequence>
<dbReference type="EMBL" id="KN416050">
    <property type="protein sequence ID" value="KHG20551.1"/>
    <property type="molecule type" value="Genomic_DNA"/>
</dbReference>
<gene>
    <name evidence="1" type="ORF">F383_24965</name>
</gene>
<accession>A0A0B0PB84</accession>